<organism evidence="1 2">
    <name type="scientific">Ancylostoma ceylanicum</name>
    <dbReference type="NCBI Taxonomy" id="53326"/>
    <lineage>
        <taxon>Eukaryota</taxon>
        <taxon>Metazoa</taxon>
        <taxon>Ecdysozoa</taxon>
        <taxon>Nematoda</taxon>
        <taxon>Chromadorea</taxon>
        <taxon>Rhabditida</taxon>
        <taxon>Rhabditina</taxon>
        <taxon>Rhabditomorpha</taxon>
        <taxon>Strongyloidea</taxon>
        <taxon>Ancylostomatidae</taxon>
        <taxon>Ancylostomatinae</taxon>
        <taxon>Ancylostoma</taxon>
    </lineage>
</organism>
<reference evidence="2" key="1">
    <citation type="journal article" date="2015" name="Nat. Genet.">
        <title>The genome and transcriptome of the zoonotic hookworm Ancylostoma ceylanicum identify infection-specific gene families.</title>
        <authorList>
            <person name="Schwarz E.M."/>
            <person name="Hu Y."/>
            <person name="Antoshechkin I."/>
            <person name="Miller M.M."/>
            <person name="Sternberg P.W."/>
            <person name="Aroian R.V."/>
        </authorList>
    </citation>
    <scope>NUCLEOTIDE SEQUENCE</scope>
    <source>
        <strain evidence="2">HY135</strain>
    </source>
</reference>
<name>A0A016T111_9BILA</name>
<evidence type="ECO:0000313" key="2">
    <source>
        <dbReference type="Proteomes" id="UP000024635"/>
    </source>
</evidence>
<proteinExistence type="predicted"/>
<dbReference type="EMBL" id="JARK01001486">
    <property type="protein sequence ID" value="EYB96415.1"/>
    <property type="molecule type" value="Genomic_DNA"/>
</dbReference>
<sequence length="84" mass="10214">MCTISTSLIPAPLRCRRRIARYLHDFSHMHIPGQEMYEFRNMYDVHEMGTRYAPDVHDLNKREINLYTIPKWYCNIRARFQPRA</sequence>
<dbReference type="AlphaFoldDB" id="A0A016T111"/>
<accession>A0A016T111</accession>
<gene>
    <name evidence="1" type="primary">Acey_s0150.g2740</name>
    <name evidence="1" type="ORF">Y032_0150g2740</name>
</gene>
<evidence type="ECO:0000313" key="1">
    <source>
        <dbReference type="EMBL" id="EYB96415.1"/>
    </source>
</evidence>
<protein>
    <submittedName>
        <fullName evidence="1">Uncharacterized protein</fullName>
    </submittedName>
</protein>
<keyword evidence="2" id="KW-1185">Reference proteome</keyword>
<comment type="caution">
    <text evidence="1">The sequence shown here is derived from an EMBL/GenBank/DDBJ whole genome shotgun (WGS) entry which is preliminary data.</text>
</comment>
<dbReference type="Proteomes" id="UP000024635">
    <property type="component" value="Unassembled WGS sequence"/>
</dbReference>